<reference evidence="2 3" key="1">
    <citation type="submission" date="2019-05" db="EMBL/GenBank/DDBJ databases">
        <title>Another draft genome of Portunus trituberculatus and its Hox gene families provides insights of decapod evolution.</title>
        <authorList>
            <person name="Jeong J.-H."/>
            <person name="Song I."/>
            <person name="Kim S."/>
            <person name="Choi T."/>
            <person name="Kim D."/>
            <person name="Ryu S."/>
            <person name="Kim W."/>
        </authorList>
    </citation>
    <scope>NUCLEOTIDE SEQUENCE [LARGE SCALE GENOMIC DNA]</scope>
    <source>
        <tissue evidence="2">Muscle</tissue>
    </source>
</reference>
<comment type="caution">
    <text evidence="2">The sequence shown here is derived from an EMBL/GenBank/DDBJ whole genome shotgun (WGS) entry which is preliminary data.</text>
</comment>
<dbReference type="AlphaFoldDB" id="A0A5B7HTE5"/>
<evidence type="ECO:0000313" key="2">
    <source>
        <dbReference type="EMBL" id="MPC74602.1"/>
    </source>
</evidence>
<organism evidence="2 3">
    <name type="scientific">Portunus trituberculatus</name>
    <name type="common">Swimming crab</name>
    <name type="synonym">Neptunus trituberculatus</name>
    <dbReference type="NCBI Taxonomy" id="210409"/>
    <lineage>
        <taxon>Eukaryota</taxon>
        <taxon>Metazoa</taxon>
        <taxon>Ecdysozoa</taxon>
        <taxon>Arthropoda</taxon>
        <taxon>Crustacea</taxon>
        <taxon>Multicrustacea</taxon>
        <taxon>Malacostraca</taxon>
        <taxon>Eumalacostraca</taxon>
        <taxon>Eucarida</taxon>
        <taxon>Decapoda</taxon>
        <taxon>Pleocyemata</taxon>
        <taxon>Brachyura</taxon>
        <taxon>Eubrachyura</taxon>
        <taxon>Portunoidea</taxon>
        <taxon>Portunidae</taxon>
        <taxon>Portuninae</taxon>
        <taxon>Portunus</taxon>
    </lineage>
</organism>
<dbReference type="Proteomes" id="UP000324222">
    <property type="component" value="Unassembled WGS sequence"/>
</dbReference>
<evidence type="ECO:0000313" key="3">
    <source>
        <dbReference type="Proteomes" id="UP000324222"/>
    </source>
</evidence>
<feature type="region of interest" description="Disordered" evidence="1">
    <location>
        <begin position="1"/>
        <end position="52"/>
    </location>
</feature>
<evidence type="ECO:0000256" key="1">
    <source>
        <dbReference type="SAM" id="MobiDB-lite"/>
    </source>
</evidence>
<name>A0A5B7HTE5_PORTR</name>
<dbReference type="EMBL" id="VSRR010039277">
    <property type="protein sequence ID" value="MPC74602.1"/>
    <property type="molecule type" value="Genomic_DNA"/>
</dbReference>
<accession>A0A5B7HTE5</accession>
<gene>
    <name evidence="2" type="ORF">E2C01_068968</name>
</gene>
<sequence>MMNQQADDLQALPSARRARAAHQPTAYCLLPNTPPTNQSQVRTRGLRVTKEE</sequence>
<proteinExistence type="predicted"/>
<protein>
    <submittedName>
        <fullName evidence="2">Uncharacterized protein</fullName>
    </submittedName>
</protein>
<keyword evidence="3" id="KW-1185">Reference proteome</keyword>